<feature type="transmembrane region" description="Helical" evidence="5">
    <location>
        <begin position="37"/>
        <end position="54"/>
    </location>
</feature>
<comment type="subcellular location">
    <subcellularLocation>
        <location evidence="1">Membrane</location>
        <topology evidence="1">Multi-pass membrane protein</topology>
    </subcellularLocation>
</comment>
<keyword evidence="3 5" id="KW-1133">Transmembrane helix</keyword>
<proteinExistence type="predicted"/>
<keyword evidence="4 5" id="KW-0472">Membrane</keyword>
<dbReference type="PANTHER" id="PTHR11040">
    <property type="entry name" value="ZINC/IRON TRANSPORTER"/>
    <property type="match status" value="1"/>
</dbReference>
<evidence type="ECO:0000256" key="2">
    <source>
        <dbReference type="ARBA" id="ARBA00022692"/>
    </source>
</evidence>
<feature type="transmembrane region" description="Helical" evidence="5">
    <location>
        <begin position="6"/>
        <end position="30"/>
    </location>
</feature>
<feature type="transmembrane region" description="Helical" evidence="5">
    <location>
        <begin position="233"/>
        <end position="251"/>
    </location>
</feature>
<protein>
    <submittedName>
        <fullName evidence="6">Zinc transporter ZupT</fullName>
    </submittedName>
</protein>
<organism evidence="6 7">
    <name type="scientific">Candidatus Zymogenus saltonus</name>
    <dbReference type="NCBI Taxonomy" id="2844893"/>
    <lineage>
        <taxon>Bacteria</taxon>
        <taxon>Deltaproteobacteria</taxon>
        <taxon>Candidatus Zymogenia</taxon>
        <taxon>Candidatus Zymogeniales</taxon>
        <taxon>Candidatus Zymogenaceae</taxon>
        <taxon>Candidatus Zymogenus</taxon>
    </lineage>
</organism>
<comment type="caution">
    <text evidence="6">The sequence shown here is derived from an EMBL/GenBank/DDBJ whole genome shotgun (WGS) entry which is preliminary data.</text>
</comment>
<gene>
    <name evidence="6" type="primary">zupT</name>
    <name evidence="6" type="ORF">JW984_16420</name>
</gene>
<feature type="transmembrane region" description="Helical" evidence="5">
    <location>
        <begin position="200"/>
        <end position="221"/>
    </location>
</feature>
<dbReference type="EMBL" id="JAFGIX010000088">
    <property type="protein sequence ID" value="MBN1574782.1"/>
    <property type="molecule type" value="Genomic_DNA"/>
</dbReference>
<reference evidence="6" key="2">
    <citation type="submission" date="2021-01" db="EMBL/GenBank/DDBJ databases">
        <authorList>
            <person name="Hahn C.R."/>
            <person name="Youssef N.H."/>
            <person name="Elshahed M."/>
        </authorList>
    </citation>
    <scope>NUCLEOTIDE SEQUENCE</scope>
    <source>
        <strain evidence="6">Zod_Metabat.24</strain>
    </source>
</reference>
<feature type="transmembrane region" description="Helical" evidence="5">
    <location>
        <begin position="172"/>
        <end position="194"/>
    </location>
</feature>
<feature type="transmembrane region" description="Helical" evidence="5">
    <location>
        <begin position="66"/>
        <end position="84"/>
    </location>
</feature>
<dbReference type="PANTHER" id="PTHR11040:SF205">
    <property type="entry name" value="ZINC TRANSPORTER ZUPT"/>
    <property type="match status" value="1"/>
</dbReference>
<reference evidence="6" key="1">
    <citation type="journal article" date="2021" name="Environ. Microbiol.">
        <title>Genomic characterization of three novel Desulfobacterota classes expand the metabolic and phylogenetic diversity of the phylum.</title>
        <authorList>
            <person name="Murphy C.L."/>
            <person name="Biggerstaff J."/>
            <person name="Eichhorn A."/>
            <person name="Ewing E."/>
            <person name="Shahan R."/>
            <person name="Soriano D."/>
            <person name="Stewart S."/>
            <person name="VanMol K."/>
            <person name="Walker R."/>
            <person name="Walters P."/>
            <person name="Elshahed M.S."/>
            <person name="Youssef N.H."/>
        </authorList>
    </citation>
    <scope>NUCLEOTIDE SEQUENCE</scope>
    <source>
        <strain evidence="6">Zod_Metabat.24</strain>
    </source>
</reference>
<evidence type="ECO:0000256" key="4">
    <source>
        <dbReference type="ARBA" id="ARBA00023136"/>
    </source>
</evidence>
<evidence type="ECO:0000313" key="7">
    <source>
        <dbReference type="Proteomes" id="UP000809273"/>
    </source>
</evidence>
<dbReference type="GO" id="GO:0016020">
    <property type="term" value="C:membrane"/>
    <property type="evidence" value="ECO:0007669"/>
    <property type="project" value="UniProtKB-SubCell"/>
</dbReference>
<sequence>MNDENIWIPILITTLAGLSTGIGSVASLFIKEFKHSFLSVTLGFSAGVMVYVSFVELLRNAIDGVGFVYANLGFFGGIIFMFLIDRIVPHNYFEEQVEGAPENKKLMATGTFTALGIAIHNFPEGMGVLFSSISDLSLGIPLAVAIAVHNIPEGIAVSMPIYYATKSRKTAFLYSFFSGVAEPLGAIIGFFILRPFLNDFVLSMTLAAVGGIMVFISFDELLPLSFETGEEHVAIIGAIFGMVVMAVSLSLL</sequence>
<dbReference type="Proteomes" id="UP000809273">
    <property type="component" value="Unassembled WGS sequence"/>
</dbReference>
<accession>A0A9D8KJU2</accession>
<name>A0A9D8KJU2_9DELT</name>
<dbReference type="GO" id="GO:0005385">
    <property type="term" value="F:zinc ion transmembrane transporter activity"/>
    <property type="evidence" value="ECO:0007669"/>
    <property type="project" value="TreeGrafter"/>
</dbReference>
<dbReference type="AlphaFoldDB" id="A0A9D8KJU2"/>
<evidence type="ECO:0000256" key="1">
    <source>
        <dbReference type="ARBA" id="ARBA00004141"/>
    </source>
</evidence>
<evidence type="ECO:0000313" key="6">
    <source>
        <dbReference type="EMBL" id="MBN1574782.1"/>
    </source>
</evidence>
<keyword evidence="2 5" id="KW-0812">Transmembrane</keyword>
<evidence type="ECO:0000256" key="5">
    <source>
        <dbReference type="SAM" id="Phobius"/>
    </source>
</evidence>
<dbReference type="NCBIfam" id="NF003243">
    <property type="entry name" value="PRK04201.1"/>
    <property type="match status" value="1"/>
</dbReference>
<dbReference type="InterPro" id="IPR003689">
    <property type="entry name" value="ZIP"/>
</dbReference>
<dbReference type="Pfam" id="PF02535">
    <property type="entry name" value="Zip"/>
    <property type="match status" value="1"/>
</dbReference>
<evidence type="ECO:0000256" key="3">
    <source>
        <dbReference type="ARBA" id="ARBA00022989"/>
    </source>
</evidence>